<dbReference type="eggNOG" id="COG0582">
    <property type="taxonomic scope" value="Bacteria"/>
</dbReference>
<feature type="domain" description="Core-binding (CB)" evidence="6">
    <location>
        <begin position="69"/>
        <end position="152"/>
    </location>
</feature>
<keyword evidence="2 4" id="KW-0238">DNA-binding</keyword>
<dbReference type="STRING" id="717774.Marme_1808"/>
<feature type="domain" description="Tyr recombinase" evidence="5">
    <location>
        <begin position="182"/>
        <end position="363"/>
    </location>
</feature>
<dbReference type="EMBL" id="CP002583">
    <property type="protein sequence ID" value="ADZ91064.1"/>
    <property type="molecule type" value="Genomic_DNA"/>
</dbReference>
<gene>
    <name evidence="7" type="ordered locus">Marme_1808</name>
</gene>
<dbReference type="CDD" id="cd00796">
    <property type="entry name" value="INT_Rci_Hp1_C"/>
    <property type="match status" value="1"/>
</dbReference>
<dbReference type="PANTHER" id="PTHR30349:SF94">
    <property type="entry name" value="INTEGRASE_RECOMBINASE HI_1414-RELATED"/>
    <property type="match status" value="1"/>
</dbReference>
<evidence type="ECO:0000259" key="6">
    <source>
        <dbReference type="PROSITE" id="PS51900"/>
    </source>
</evidence>
<sequence length="380" mass="42876">MATFKTRKKKDGTVVHSAQIRIMKAGVQAFSEAKSFEGRGAEKNARLWAANREAEVKKLLANGKSLSDLSIAQAMARYLKEHENVPKPLGKTKRGTMRLMSEEPILSTIALAEITASDILNYLRKRHDEDNAKPATVLQDLAYIRVLAKYARVAWSIPVNLQEIEDASGVASQLGIVDRSTCRDRRPTYDELQKICSYKHREKNGKGRMSEFKTPLDDIVLFAVFSARRLGEIVRLEWNDLDALKGTILVKDMKHPRKKIGNNMTLFLPRRAIKLIEKQPKVEGESRIFPYAESTIGAAFQRACRWADIEDLTFHDLRHEGVSHLFELQLSVPEVSMVSGHRSWSNLARYTHLTQAGYYDKYSVLGKELGEAGLIGQPSP</sequence>
<evidence type="ECO:0000256" key="2">
    <source>
        <dbReference type="ARBA" id="ARBA00023125"/>
    </source>
</evidence>
<evidence type="ECO:0000256" key="3">
    <source>
        <dbReference type="ARBA" id="ARBA00023172"/>
    </source>
</evidence>
<keyword evidence="1" id="KW-0229">DNA integration</keyword>
<dbReference type="Gene3D" id="1.10.443.10">
    <property type="entry name" value="Intergrase catalytic core"/>
    <property type="match status" value="1"/>
</dbReference>
<evidence type="ECO:0000256" key="4">
    <source>
        <dbReference type="PROSITE-ProRule" id="PRU01248"/>
    </source>
</evidence>
<dbReference type="GO" id="GO:0015074">
    <property type="term" value="P:DNA integration"/>
    <property type="evidence" value="ECO:0007669"/>
    <property type="project" value="UniProtKB-KW"/>
</dbReference>
<dbReference type="GO" id="GO:0003677">
    <property type="term" value="F:DNA binding"/>
    <property type="evidence" value="ECO:0007669"/>
    <property type="project" value="UniProtKB-UniRule"/>
</dbReference>
<dbReference type="AlphaFoldDB" id="F2K1D3"/>
<dbReference type="PROSITE" id="PS51900">
    <property type="entry name" value="CB"/>
    <property type="match status" value="1"/>
</dbReference>
<dbReference type="KEGG" id="mme:Marme_1808"/>
<organism evidence="7 8">
    <name type="scientific">Marinomonas mediterranea (strain ATCC 700492 / JCM 21426 / NBRC 103028 / MMB-1)</name>
    <dbReference type="NCBI Taxonomy" id="717774"/>
    <lineage>
        <taxon>Bacteria</taxon>
        <taxon>Pseudomonadati</taxon>
        <taxon>Pseudomonadota</taxon>
        <taxon>Gammaproteobacteria</taxon>
        <taxon>Oceanospirillales</taxon>
        <taxon>Oceanospirillaceae</taxon>
        <taxon>Marinomonas</taxon>
    </lineage>
</organism>
<dbReference type="PANTHER" id="PTHR30349">
    <property type="entry name" value="PHAGE INTEGRASE-RELATED"/>
    <property type="match status" value="1"/>
</dbReference>
<dbReference type="SUPFAM" id="SSF56349">
    <property type="entry name" value="DNA breaking-rejoining enzymes"/>
    <property type="match status" value="1"/>
</dbReference>
<dbReference type="GO" id="GO:0006310">
    <property type="term" value="P:DNA recombination"/>
    <property type="evidence" value="ECO:0007669"/>
    <property type="project" value="UniProtKB-KW"/>
</dbReference>
<dbReference type="InterPro" id="IPR002104">
    <property type="entry name" value="Integrase_catalytic"/>
</dbReference>
<accession>F2K1D3</accession>
<dbReference type="InterPro" id="IPR044068">
    <property type="entry name" value="CB"/>
</dbReference>
<dbReference type="RefSeq" id="WP_013660969.1">
    <property type="nucleotide sequence ID" value="NC_015276.1"/>
</dbReference>
<dbReference type="PROSITE" id="PS51898">
    <property type="entry name" value="TYR_RECOMBINASE"/>
    <property type="match status" value="1"/>
</dbReference>
<evidence type="ECO:0000313" key="8">
    <source>
        <dbReference type="Proteomes" id="UP000001062"/>
    </source>
</evidence>
<keyword evidence="3" id="KW-0233">DNA recombination</keyword>
<name>F2K1D3_MARM1</name>
<dbReference type="InterPro" id="IPR013762">
    <property type="entry name" value="Integrase-like_cat_sf"/>
</dbReference>
<dbReference type="Proteomes" id="UP000001062">
    <property type="component" value="Chromosome"/>
</dbReference>
<evidence type="ECO:0000259" key="5">
    <source>
        <dbReference type="PROSITE" id="PS51898"/>
    </source>
</evidence>
<evidence type="ECO:0000256" key="1">
    <source>
        <dbReference type="ARBA" id="ARBA00022908"/>
    </source>
</evidence>
<protein>
    <submittedName>
        <fullName evidence="7">Integrase family protein</fullName>
    </submittedName>
</protein>
<proteinExistence type="predicted"/>
<dbReference type="Pfam" id="PF00589">
    <property type="entry name" value="Phage_integrase"/>
    <property type="match status" value="1"/>
</dbReference>
<dbReference type="HOGENOM" id="CLU_027562_32_0_6"/>
<dbReference type="InterPro" id="IPR011010">
    <property type="entry name" value="DNA_brk_join_enz"/>
</dbReference>
<reference evidence="7 8" key="1">
    <citation type="journal article" date="2012" name="Stand. Genomic Sci.">
        <title>Complete genome sequence of the melanogenic marine bacterium Marinomonas mediterranea type strain (MMB-1(T)).</title>
        <authorList>
            <person name="Lucas-Elio P."/>
            <person name="Goodwin L."/>
            <person name="Woyke T."/>
            <person name="Pitluck S."/>
            <person name="Nolan M."/>
            <person name="Kyrpides N.C."/>
            <person name="Detter J.C."/>
            <person name="Copeland A."/>
            <person name="Teshima H."/>
            <person name="Bruce D."/>
            <person name="Detter C."/>
            <person name="Tapia R."/>
            <person name="Han S."/>
            <person name="Land M.L."/>
            <person name="Ivanova N."/>
            <person name="Mikhailova N."/>
            <person name="Johnston A.W."/>
            <person name="Sanchez-Amat A."/>
        </authorList>
    </citation>
    <scope>NUCLEOTIDE SEQUENCE [LARGE SCALE GENOMIC DNA]</scope>
    <source>
        <strain evidence="8">ATCC 700492 / JCM 21426 / NBRC 103028 / MMB-1</strain>
    </source>
</reference>
<dbReference type="PATRIC" id="fig|717774.3.peg.1865"/>
<keyword evidence="8" id="KW-1185">Reference proteome</keyword>
<evidence type="ECO:0000313" key="7">
    <source>
        <dbReference type="EMBL" id="ADZ91064.1"/>
    </source>
</evidence>
<dbReference type="InterPro" id="IPR050090">
    <property type="entry name" value="Tyrosine_recombinase_XerCD"/>
</dbReference>